<keyword evidence="5" id="KW-1185">Reference proteome</keyword>
<dbReference type="EnsemblPlants" id="KEH36918">
    <property type="protein sequence ID" value="KEH36918"/>
    <property type="gene ID" value="MTR_2g024110"/>
</dbReference>
<dbReference type="SMART" id="SM00256">
    <property type="entry name" value="FBOX"/>
    <property type="match status" value="1"/>
</dbReference>
<dbReference type="PANTHER" id="PTHR31672">
    <property type="entry name" value="BNACNNG10540D PROTEIN"/>
    <property type="match status" value="1"/>
</dbReference>
<accession>A0A072V6F7</accession>
<evidence type="ECO:0000259" key="1">
    <source>
        <dbReference type="PROSITE" id="PS50181"/>
    </source>
</evidence>
<feature type="domain" description="F-box" evidence="1">
    <location>
        <begin position="1"/>
        <end position="44"/>
    </location>
</feature>
<dbReference type="SUPFAM" id="SSF81383">
    <property type="entry name" value="F-box domain"/>
    <property type="match status" value="1"/>
</dbReference>
<evidence type="ECO:0000313" key="5">
    <source>
        <dbReference type="Proteomes" id="UP000002051"/>
    </source>
</evidence>
<dbReference type="OrthoDB" id="904379at2759"/>
<organism evidence="2 5">
    <name type="scientific">Medicago truncatula</name>
    <name type="common">Barrel medic</name>
    <name type="synonym">Medicago tribuloides</name>
    <dbReference type="NCBI Taxonomy" id="3880"/>
    <lineage>
        <taxon>Eukaryota</taxon>
        <taxon>Viridiplantae</taxon>
        <taxon>Streptophyta</taxon>
        <taxon>Embryophyta</taxon>
        <taxon>Tracheophyta</taxon>
        <taxon>Spermatophyta</taxon>
        <taxon>Magnoliopsida</taxon>
        <taxon>eudicotyledons</taxon>
        <taxon>Gunneridae</taxon>
        <taxon>Pentapetalae</taxon>
        <taxon>rosids</taxon>
        <taxon>fabids</taxon>
        <taxon>Fabales</taxon>
        <taxon>Fabaceae</taxon>
        <taxon>Papilionoideae</taxon>
        <taxon>50 kb inversion clade</taxon>
        <taxon>NPAAA clade</taxon>
        <taxon>Hologalegina</taxon>
        <taxon>IRL clade</taxon>
        <taxon>Trifolieae</taxon>
        <taxon>Medicago</taxon>
    </lineage>
</organism>
<reference evidence="3" key="4">
    <citation type="journal article" date="2018" name="Nat. Plants">
        <title>Whole-genome landscape of Medicago truncatula symbiotic genes.</title>
        <authorList>
            <person name="Pecrix Y."/>
            <person name="Gamas P."/>
            <person name="Carrere S."/>
        </authorList>
    </citation>
    <scope>NUCLEOTIDE SEQUENCE</scope>
    <source>
        <tissue evidence="3">Leaves</tissue>
    </source>
</reference>
<dbReference type="STRING" id="3880.A0A072V6F7"/>
<dbReference type="EMBL" id="PSQE01000002">
    <property type="protein sequence ID" value="RHN72560.1"/>
    <property type="molecule type" value="Genomic_DNA"/>
</dbReference>
<dbReference type="InterPro" id="IPR050796">
    <property type="entry name" value="SCF_F-box_component"/>
</dbReference>
<dbReference type="NCBIfam" id="TIGR01640">
    <property type="entry name" value="F_box_assoc_1"/>
    <property type="match status" value="1"/>
</dbReference>
<dbReference type="InterPro" id="IPR001810">
    <property type="entry name" value="F-box_dom"/>
</dbReference>
<reference evidence="2 5" key="1">
    <citation type="journal article" date="2011" name="Nature">
        <title>The Medicago genome provides insight into the evolution of rhizobial symbioses.</title>
        <authorList>
            <person name="Young N.D."/>
            <person name="Debelle F."/>
            <person name="Oldroyd G.E."/>
            <person name="Geurts R."/>
            <person name="Cannon S.B."/>
            <person name="Udvardi M.K."/>
            <person name="Benedito V.A."/>
            <person name="Mayer K.F."/>
            <person name="Gouzy J."/>
            <person name="Schoof H."/>
            <person name="Van de Peer Y."/>
            <person name="Proost S."/>
            <person name="Cook D.R."/>
            <person name="Meyers B.C."/>
            <person name="Spannagl M."/>
            <person name="Cheung F."/>
            <person name="De Mita S."/>
            <person name="Krishnakumar V."/>
            <person name="Gundlach H."/>
            <person name="Zhou S."/>
            <person name="Mudge J."/>
            <person name="Bharti A.K."/>
            <person name="Murray J.D."/>
            <person name="Naoumkina M.A."/>
            <person name="Rosen B."/>
            <person name="Silverstein K.A."/>
            <person name="Tang H."/>
            <person name="Rombauts S."/>
            <person name="Zhao P.X."/>
            <person name="Zhou P."/>
            <person name="Barbe V."/>
            <person name="Bardou P."/>
            <person name="Bechner M."/>
            <person name="Bellec A."/>
            <person name="Berger A."/>
            <person name="Berges H."/>
            <person name="Bidwell S."/>
            <person name="Bisseling T."/>
            <person name="Choisne N."/>
            <person name="Couloux A."/>
            <person name="Denny R."/>
            <person name="Deshpande S."/>
            <person name="Dai X."/>
            <person name="Doyle J.J."/>
            <person name="Dudez A.M."/>
            <person name="Farmer A.D."/>
            <person name="Fouteau S."/>
            <person name="Franken C."/>
            <person name="Gibelin C."/>
            <person name="Gish J."/>
            <person name="Goldstein S."/>
            <person name="Gonzalez A.J."/>
            <person name="Green P.J."/>
            <person name="Hallab A."/>
            <person name="Hartog M."/>
            <person name="Hua A."/>
            <person name="Humphray S.J."/>
            <person name="Jeong D.H."/>
            <person name="Jing Y."/>
            <person name="Jocker A."/>
            <person name="Kenton S.M."/>
            <person name="Kim D.J."/>
            <person name="Klee K."/>
            <person name="Lai H."/>
            <person name="Lang C."/>
            <person name="Lin S."/>
            <person name="Macmil S.L."/>
            <person name="Magdelenat G."/>
            <person name="Matthews L."/>
            <person name="McCorrison J."/>
            <person name="Monaghan E.L."/>
            <person name="Mun J.H."/>
            <person name="Najar F.Z."/>
            <person name="Nicholson C."/>
            <person name="Noirot C."/>
            <person name="O'Bleness M."/>
            <person name="Paule C.R."/>
            <person name="Poulain J."/>
            <person name="Prion F."/>
            <person name="Qin B."/>
            <person name="Qu C."/>
            <person name="Retzel E.F."/>
            <person name="Riddle C."/>
            <person name="Sallet E."/>
            <person name="Samain S."/>
            <person name="Samson N."/>
            <person name="Sanders I."/>
            <person name="Saurat O."/>
            <person name="Scarpelli C."/>
            <person name="Schiex T."/>
            <person name="Segurens B."/>
            <person name="Severin A.J."/>
            <person name="Sherrier D.J."/>
            <person name="Shi R."/>
            <person name="Sims S."/>
            <person name="Singer S.R."/>
            <person name="Sinharoy S."/>
            <person name="Sterck L."/>
            <person name="Viollet A."/>
            <person name="Wang B.B."/>
            <person name="Wang K."/>
            <person name="Wang M."/>
            <person name="Wang X."/>
            <person name="Warfsmann J."/>
            <person name="Weissenbach J."/>
            <person name="White D.D."/>
            <person name="White J.D."/>
            <person name="Wiley G.B."/>
            <person name="Wincker P."/>
            <person name="Xing Y."/>
            <person name="Yang L."/>
            <person name="Yao Z."/>
            <person name="Ying F."/>
            <person name="Zhai J."/>
            <person name="Zhou L."/>
            <person name="Zuber A."/>
            <person name="Denarie J."/>
            <person name="Dixon R.A."/>
            <person name="May G.D."/>
            <person name="Schwartz D.C."/>
            <person name="Rogers J."/>
            <person name="Quetier F."/>
            <person name="Town C.D."/>
            <person name="Roe B.A."/>
        </authorList>
    </citation>
    <scope>NUCLEOTIDE SEQUENCE [LARGE SCALE GENOMIC DNA]</scope>
    <source>
        <strain evidence="2">A17</strain>
        <strain evidence="4 5">cv. Jemalong A17</strain>
    </source>
</reference>
<dbReference type="InterPro" id="IPR036047">
    <property type="entry name" value="F-box-like_dom_sf"/>
</dbReference>
<dbReference type="Proteomes" id="UP000002051">
    <property type="component" value="Chromosome 2"/>
</dbReference>
<dbReference type="HOGENOM" id="CLU_027176_1_2_1"/>
<dbReference type="Gramene" id="rna8286">
    <property type="protein sequence ID" value="RHN72560.1"/>
    <property type="gene ID" value="gene8286"/>
</dbReference>
<dbReference type="AlphaFoldDB" id="A0A072V6F7"/>
<dbReference type="PANTHER" id="PTHR31672:SF13">
    <property type="entry name" value="F-BOX PROTEIN CPR30-LIKE"/>
    <property type="match status" value="1"/>
</dbReference>
<protein>
    <submittedName>
        <fullName evidence="2">F-box protein interaction domain protein</fullName>
    </submittedName>
    <submittedName>
        <fullName evidence="3">Putative F-box domain-containing protein</fullName>
    </submittedName>
</protein>
<name>A0A072V6F7_MEDTR</name>
<evidence type="ECO:0000313" key="3">
    <source>
        <dbReference type="EMBL" id="RHN72560.1"/>
    </source>
</evidence>
<gene>
    <name evidence="4" type="primary">25486218</name>
    <name evidence="2" type="ordered locus">MTR_2g024110</name>
    <name evidence="3" type="ORF">MtrunA17_Chr2g0289011</name>
</gene>
<evidence type="ECO:0000313" key="2">
    <source>
        <dbReference type="EMBL" id="KEH36918.1"/>
    </source>
</evidence>
<reference evidence="4" key="3">
    <citation type="submission" date="2015-04" db="UniProtKB">
        <authorList>
            <consortium name="EnsemblPlants"/>
        </authorList>
    </citation>
    <scope>IDENTIFICATION</scope>
    <source>
        <strain evidence="4">cv. Jemalong A17</strain>
    </source>
</reference>
<dbReference type="Proteomes" id="UP000265566">
    <property type="component" value="Chromosome 2"/>
</dbReference>
<dbReference type="Gene3D" id="1.20.1280.50">
    <property type="match status" value="1"/>
</dbReference>
<dbReference type="Pfam" id="PF07734">
    <property type="entry name" value="FBA_1"/>
    <property type="match status" value="1"/>
</dbReference>
<sequence length="376" mass="43494">MADVPTELFIDILSRLPVQSLLRFRSISKSLRSFIDSHTFTKHYLKNSFSIKIILRHNYDLYQLDFSNLTTHVKFSVPLNINLFNPNIDLLGGSCNGLLCISNGVSEIAFWNPNIRKHRVIPYLPIPRNESDFRLSKCVHGFGFDQSACNYKLVRVSFFEGIRHIMFKTQVRLFSSKTNSWKALPNIPYALYSTQPVGVFVENSLHWVVTRNRSQPCLIVAFNLTQEVFNEVPLPEIQMADNVKGFQIDVSLLGECLCMTVNHVSVRHHTTKVEVWVMKKYGFRDSWCKLFTFEDSCFNKPLRSLKPLCYSSDRSKVLLEVKGNLYRDCKKLFWYDLKSEEVTCVQGIPNFNETMIYVGTLLPPSLPIDNYNYIKA</sequence>
<dbReference type="EMBL" id="CM001218">
    <property type="protein sequence ID" value="KEH36918.1"/>
    <property type="molecule type" value="Genomic_DNA"/>
</dbReference>
<dbReference type="InterPro" id="IPR017451">
    <property type="entry name" value="F-box-assoc_interact_dom"/>
</dbReference>
<dbReference type="KEGG" id="mtr:25486218"/>
<evidence type="ECO:0000313" key="4">
    <source>
        <dbReference type="EnsemblPlants" id="KEH36918"/>
    </source>
</evidence>
<proteinExistence type="predicted"/>
<dbReference type="PROSITE" id="PS50181">
    <property type="entry name" value="FBOX"/>
    <property type="match status" value="1"/>
</dbReference>
<dbReference type="Pfam" id="PF00646">
    <property type="entry name" value="F-box"/>
    <property type="match status" value="1"/>
</dbReference>
<reference evidence="2 5" key="2">
    <citation type="journal article" date="2014" name="BMC Genomics">
        <title>An improved genome release (version Mt4.0) for the model legume Medicago truncatula.</title>
        <authorList>
            <person name="Tang H."/>
            <person name="Krishnakumar V."/>
            <person name="Bidwell S."/>
            <person name="Rosen B."/>
            <person name="Chan A."/>
            <person name="Zhou S."/>
            <person name="Gentzbittel L."/>
            <person name="Childs K.L."/>
            <person name="Yandell M."/>
            <person name="Gundlach H."/>
            <person name="Mayer K.F."/>
            <person name="Schwartz D.C."/>
            <person name="Town C.D."/>
        </authorList>
    </citation>
    <scope>GENOME REANNOTATION</scope>
    <source>
        <strain evidence="2">A17</strain>
        <strain evidence="4 5">cv. Jemalong A17</strain>
    </source>
</reference>
<dbReference type="InterPro" id="IPR006527">
    <property type="entry name" value="F-box-assoc_dom_typ1"/>
</dbReference>